<sequence length="243" mass="27039">MPEDPRTFFGKHHYDYAVSSHHARGADLERLIAGLHAQAPEKAADVASGAGHTALKLAQMGLDVTAVDITPEMLEETRRQAEAHGLKIQVSEAPAEALPFADQSLDIVTCRRAAHHFTDVRIFLQETFRTLVPGGRLGVSDMTATKENAVWLNQLEQRRDPSHHRALSPDDWYQALVDTGFDTITIELSEEPMTLEEWLSPVAADSPSGREALSFAQTSEAPAEFIRQGLFIKRRILIWARRP</sequence>
<evidence type="ECO:0000256" key="2">
    <source>
        <dbReference type="ARBA" id="ARBA00022603"/>
    </source>
</evidence>
<dbReference type="Pfam" id="PF08241">
    <property type="entry name" value="Methyltransf_11"/>
    <property type="match status" value="1"/>
</dbReference>
<comment type="similarity">
    <text evidence="1">Belongs to the methyltransferase superfamily.</text>
</comment>
<dbReference type="EMBL" id="JABBVZ010000091">
    <property type="protein sequence ID" value="NMP24200.1"/>
    <property type="molecule type" value="Genomic_DNA"/>
</dbReference>
<reference evidence="5 6" key="1">
    <citation type="submission" date="2020-04" db="EMBL/GenBank/DDBJ databases">
        <authorList>
            <person name="Zhang R."/>
            <person name="Schippers A."/>
        </authorList>
    </citation>
    <scope>NUCLEOTIDE SEQUENCE [LARGE SCALE GENOMIC DNA]</scope>
    <source>
        <strain evidence="5 6">DSM 109850</strain>
    </source>
</reference>
<protein>
    <submittedName>
        <fullName evidence="5">Methyltransferase domain-containing protein</fullName>
    </submittedName>
</protein>
<dbReference type="PANTHER" id="PTHR44942:SF4">
    <property type="entry name" value="METHYLTRANSFERASE TYPE 11 DOMAIN-CONTAINING PROTEIN"/>
    <property type="match status" value="1"/>
</dbReference>
<keyword evidence="6" id="KW-1185">Reference proteome</keyword>
<gene>
    <name evidence="5" type="ORF">HIJ39_17855</name>
</gene>
<feature type="domain" description="Methyltransferase type 11" evidence="4">
    <location>
        <begin position="45"/>
        <end position="137"/>
    </location>
</feature>
<dbReference type="GO" id="GO:0008757">
    <property type="term" value="F:S-adenosylmethionine-dependent methyltransferase activity"/>
    <property type="evidence" value="ECO:0007669"/>
    <property type="project" value="InterPro"/>
</dbReference>
<evidence type="ECO:0000256" key="3">
    <source>
        <dbReference type="ARBA" id="ARBA00022679"/>
    </source>
</evidence>
<dbReference type="InterPro" id="IPR029063">
    <property type="entry name" value="SAM-dependent_MTases_sf"/>
</dbReference>
<dbReference type="Proteomes" id="UP000533476">
    <property type="component" value="Unassembled WGS sequence"/>
</dbReference>
<dbReference type="InterPro" id="IPR013216">
    <property type="entry name" value="Methyltransf_11"/>
</dbReference>
<dbReference type="SUPFAM" id="SSF53335">
    <property type="entry name" value="S-adenosyl-L-methionine-dependent methyltransferases"/>
    <property type="match status" value="1"/>
</dbReference>
<evidence type="ECO:0000256" key="1">
    <source>
        <dbReference type="ARBA" id="ARBA00008361"/>
    </source>
</evidence>
<name>A0A7Y0Q499_9FIRM</name>
<organism evidence="5 6">
    <name type="scientific">Sulfobacillus harzensis</name>
    <dbReference type="NCBI Taxonomy" id="2729629"/>
    <lineage>
        <taxon>Bacteria</taxon>
        <taxon>Bacillati</taxon>
        <taxon>Bacillota</taxon>
        <taxon>Clostridia</taxon>
        <taxon>Eubacteriales</taxon>
        <taxon>Clostridiales Family XVII. Incertae Sedis</taxon>
        <taxon>Sulfobacillus</taxon>
    </lineage>
</organism>
<accession>A0A7Y0Q499</accession>
<dbReference type="GO" id="GO:0032259">
    <property type="term" value="P:methylation"/>
    <property type="evidence" value="ECO:0007669"/>
    <property type="project" value="UniProtKB-KW"/>
</dbReference>
<evidence type="ECO:0000313" key="6">
    <source>
        <dbReference type="Proteomes" id="UP000533476"/>
    </source>
</evidence>
<dbReference type="Gene3D" id="3.40.50.150">
    <property type="entry name" value="Vaccinia Virus protein VP39"/>
    <property type="match status" value="1"/>
</dbReference>
<evidence type="ECO:0000313" key="5">
    <source>
        <dbReference type="EMBL" id="NMP24200.1"/>
    </source>
</evidence>
<comment type="caution">
    <text evidence="5">The sequence shown here is derived from an EMBL/GenBank/DDBJ whole genome shotgun (WGS) entry which is preliminary data.</text>
</comment>
<dbReference type="PANTHER" id="PTHR44942">
    <property type="entry name" value="METHYLTRANSF_11 DOMAIN-CONTAINING PROTEIN"/>
    <property type="match status" value="1"/>
</dbReference>
<proteinExistence type="inferred from homology"/>
<dbReference type="InterPro" id="IPR051052">
    <property type="entry name" value="Diverse_substrate_MTase"/>
</dbReference>
<dbReference type="AlphaFoldDB" id="A0A7Y0Q499"/>
<dbReference type="CDD" id="cd02440">
    <property type="entry name" value="AdoMet_MTases"/>
    <property type="match status" value="1"/>
</dbReference>
<keyword evidence="3 5" id="KW-0808">Transferase</keyword>
<evidence type="ECO:0000259" key="4">
    <source>
        <dbReference type="Pfam" id="PF08241"/>
    </source>
</evidence>
<keyword evidence="2 5" id="KW-0489">Methyltransferase</keyword>